<evidence type="ECO:0000259" key="2">
    <source>
        <dbReference type="PROSITE" id="PS51371"/>
    </source>
</evidence>
<dbReference type="EMBL" id="CP000116">
    <property type="protein sequence ID" value="AAZ96617.1"/>
    <property type="molecule type" value="Genomic_DNA"/>
</dbReference>
<evidence type="ECO:0000256" key="1">
    <source>
        <dbReference type="PROSITE-ProRule" id="PRU00703"/>
    </source>
</evidence>
<dbReference type="KEGG" id="tbd:Tbd_0664"/>
<protein>
    <recommendedName>
        <fullName evidence="2">CBS domain-containing protein</fullName>
    </recommendedName>
</protein>
<dbReference type="CDD" id="cd04640">
    <property type="entry name" value="CBS_pair_proteobact"/>
    <property type="match status" value="1"/>
</dbReference>
<dbReference type="Pfam" id="PF00571">
    <property type="entry name" value="CBS"/>
    <property type="match status" value="1"/>
</dbReference>
<name>Q3SL04_THIDA</name>
<dbReference type="PROSITE" id="PS51371">
    <property type="entry name" value="CBS"/>
    <property type="match status" value="1"/>
</dbReference>
<proteinExistence type="predicted"/>
<dbReference type="Proteomes" id="UP000008291">
    <property type="component" value="Chromosome"/>
</dbReference>
<dbReference type="STRING" id="292415.Tbd_0664"/>
<organism evidence="3 4">
    <name type="scientific">Thiobacillus denitrificans (strain ATCC 25259 / T1)</name>
    <dbReference type="NCBI Taxonomy" id="292415"/>
    <lineage>
        <taxon>Bacteria</taxon>
        <taxon>Pseudomonadati</taxon>
        <taxon>Pseudomonadota</taxon>
        <taxon>Betaproteobacteria</taxon>
        <taxon>Nitrosomonadales</taxon>
        <taxon>Thiobacillaceae</taxon>
        <taxon>Thiobacillus</taxon>
    </lineage>
</organism>
<dbReference type="SUPFAM" id="SSF54631">
    <property type="entry name" value="CBS-domain pair"/>
    <property type="match status" value="1"/>
</dbReference>
<dbReference type="AlphaFoldDB" id="Q3SL04"/>
<reference evidence="3 4" key="1">
    <citation type="journal article" date="2006" name="J. Bacteriol.">
        <title>The genome sequence of the obligately chemolithoautotrophic, facultatively anaerobic bacterium Thiobacillus denitrificans.</title>
        <authorList>
            <person name="Beller H.R."/>
            <person name="Chain P.S."/>
            <person name="Letain T.E."/>
            <person name="Chakicherla A."/>
            <person name="Larimer F.W."/>
            <person name="Richardson P.M."/>
            <person name="Coleman M.A."/>
            <person name="Wood A.P."/>
            <person name="Kelly D.P."/>
        </authorList>
    </citation>
    <scope>NUCLEOTIDE SEQUENCE [LARGE SCALE GENOMIC DNA]</scope>
    <source>
        <strain evidence="3 4">ATCC 25259</strain>
    </source>
</reference>
<dbReference type="eggNOG" id="COG0517">
    <property type="taxonomic scope" value="Bacteria"/>
</dbReference>
<dbReference type="HOGENOM" id="CLU_111159_0_0_4"/>
<dbReference type="InterPro" id="IPR000644">
    <property type="entry name" value="CBS_dom"/>
</dbReference>
<dbReference type="InterPro" id="IPR046342">
    <property type="entry name" value="CBS_dom_sf"/>
</dbReference>
<feature type="domain" description="CBS" evidence="2">
    <location>
        <begin position="59"/>
        <end position="120"/>
    </location>
</feature>
<evidence type="ECO:0000313" key="4">
    <source>
        <dbReference type="Proteomes" id="UP000008291"/>
    </source>
</evidence>
<accession>Q3SL04</accession>
<dbReference type="Gene3D" id="3.10.580.10">
    <property type="entry name" value="CBS-domain"/>
    <property type="match status" value="1"/>
</dbReference>
<evidence type="ECO:0000313" key="3">
    <source>
        <dbReference type="EMBL" id="AAZ96617.1"/>
    </source>
</evidence>
<sequence length="216" mass="24229">MVSTLHAAGVGTQENRTRRRFMTYTRLPARSLDQNAGLLRPACILPERVGLENPALDVMTDFRRLTAFIATPGDTITQAEERMIRRKVRLLFVMDTLDRVAGLITSTDIQGEKPLKIVQSRGIRRDEVLVADIMTPVDRLEAVDFDDIAHARVGHVLETLKARGRQHALVIEHTEGRQMVRGLLSLSQLCKQLGVTVETTEVADTFLEIEQQLAHV</sequence>
<keyword evidence="4" id="KW-1185">Reference proteome</keyword>
<gene>
    <name evidence="3" type="ordered locus">Tbd_0664</name>
</gene>
<keyword evidence="1" id="KW-0129">CBS domain</keyword>